<comment type="similarity">
    <text evidence="7">Belongs to the binding-protein-dependent transport system permease family.</text>
</comment>
<keyword evidence="10" id="KW-1185">Reference proteome</keyword>
<comment type="caution">
    <text evidence="9">The sequence shown here is derived from an EMBL/GenBank/DDBJ whole genome shotgun (WGS) entry which is preliminary data.</text>
</comment>
<feature type="transmembrane region" description="Helical" evidence="7">
    <location>
        <begin position="207"/>
        <end position="227"/>
    </location>
</feature>
<evidence type="ECO:0000313" key="10">
    <source>
        <dbReference type="Proteomes" id="UP000033558"/>
    </source>
</evidence>
<dbReference type="PANTHER" id="PTHR30193">
    <property type="entry name" value="ABC TRANSPORTER PERMEASE PROTEIN"/>
    <property type="match status" value="1"/>
</dbReference>
<evidence type="ECO:0000256" key="2">
    <source>
        <dbReference type="ARBA" id="ARBA00022448"/>
    </source>
</evidence>
<dbReference type="EMBL" id="JXJQ01000005">
    <property type="protein sequence ID" value="KJY62648.1"/>
    <property type="molecule type" value="Genomic_DNA"/>
</dbReference>
<dbReference type="RefSeq" id="WP_046315825.1">
    <property type="nucleotide sequence ID" value="NZ_JBHSZT010000003.1"/>
</dbReference>
<sequence>MTKRAPVNQKTFSAWLALLPLFILVVGFTFFPLIKILFIGLGKTVQPFQINSFALLAKDANFRQALKNTLILCLGVVPASLVIGFFLAWAVSEVRLLRPVWRTIYLLPLASGFVGLTILMQGLFQFRQGLMNEGLKLEGWTVRHWLQIPTAANAAFMVTVLIQGLGLSFVIFVAKIRTLQHRQAIYQLAAIDGASSRQQLRYVTLPALKTTFWVVLLVELMFVLQLFDQAYIFFNHHLVSQHLGFTLTYYVYQTFWQQHNYQLAVAAALVLMGLMVLGMIIPLCCLKKHPRNFTPQIKAL</sequence>
<evidence type="ECO:0000256" key="4">
    <source>
        <dbReference type="ARBA" id="ARBA00022692"/>
    </source>
</evidence>
<keyword evidence="3" id="KW-1003">Cell membrane</keyword>
<dbReference type="Proteomes" id="UP000033558">
    <property type="component" value="Unassembled WGS sequence"/>
</dbReference>
<dbReference type="InterPro" id="IPR051393">
    <property type="entry name" value="ABC_transporter_permease"/>
</dbReference>
<gene>
    <name evidence="9" type="ORF">JG30_04380</name>
</gene>
<feature type="transmembrane region" description="Helical" evidence="7">
    <location>
        <begin position="12"/>
        <end position="34"/>
    </location>
</feature>
<feature type="domain" description="ABC transmembrane type-1" evidence="8">
    <location>
        <begin position="66"/>
        <end position="282"/>
    </location>
</feature>
<dbReference type="OrthoDB" id="9798257at2"/>
<evidence type="ECO:0000259" key="8">
    <source>
        <dbReference type="PROSITE" id="PS50928"/>
    </source>
</evidence>
<dbReference type="SUPFAM" id="SSF161098">
    <property type="entry name" value="MetI-like"/>
    <property type="match status" value="1"/>
</dbReference>
<evidence type="ECO:0000256" key="6">
    <source>
        <dbReference type="ARBA" id="ARBA00023136"/>
    </source>
</evidence>
<dbReference type="GO" id="GO:0055085">
    <property type="term" value="P:transmembrane transport"/>
    <property type="evidence" value="ECO:0007669"/>
    <property type="project" value="InterPro"/>
</dbReference>
<dbReference type="InterPro" id="IPR000515">
    <property type="entry name" value="MetI-like"/>
</dbReference>
<dbReference type="GO" id="GO:0005886">
    <property type="term" value="C:plasma membrane"/>
    <property type="evidence" value="ECO:0007669"/>
    <property type="project" value="UniProtKB-SubCell"/>
</dbReference>
<organism evidence="9 10">
    <name type="scientific">Bombilactobacillus mellifer</name>
    <dbReference type="NCBI Taxonomy" id="1218492"/>
    <lineage>
        <taxon>Bacteria</taxon>
        <taxon>Bacillati</taxon>
        <taxon>Bacillota</taxon>
        <taxon>Bacilli</taxon>
        <taxon>Lactobacillales</taxon>
        <taxon>Lactobacillaceae</taxon>
        <taxon>Bombilactobacillus</taxon>
    </lineage>
</organism>
<dbReference type="Gene3D" id="1.10.3720.10">
    <property type="entry name" value="MetI-like"/>
    <property type="match status" value="1"/>
</dbReference>
<dbReference type="AlphaFoldDB" id="A0A0F4LWA7"/>
<dbReference type="Pfam" id="PF00528">
    <property type="entry name" value="BPD_transp_1"/>
    <property type="match status" value="1"/>
</dbReference>
<name>A0A0F4LWA7_9LACO</name>
<evidence type="ECO:0000256" key="7">
    <source>
        <dbReference type="RuleBase" id="RU363032"/>
    </source>
</evidence>
<dbReference type="STRING" id="1218492.JG30_04380"/>
<evidence type="ECO:0000313" key="9">
    <source>
        <dbReference type="EMBL" id="KJY62648.1"/>
    </source>
</evidence>
<proteinExistence type="inferred from homology"/>
<keyword evidence="2 7" id="KW-0813">Transport</keyword>
<dbReference type="InterPro" id="IPR035906">
    <property type="entry name" value="MetI-like_sf"/>
</dbReference>
<reference evidence="9 10" key="1">
    <citation type="submission" date="2015-01" db="EMBL/GenBank/DDBJ databases">
        <title>Comparative genomics of the lactic acid bacteria isolated from the honey bee gut.</title>
        <authorList>
            <person name="Ellegaard K.M."/>
            <person name="Tamarit D."/>
            <person name="Javelind E."/>
            <person name="Olofsson T."/>
            <person name="Andersson S.G."/>
            <person name="Vasquez A."/>
        </authorList>
    </citation>
    <scope>NUCLEOTIDE SEQUENCE [LARGE SCALE GENOMIC DNA]</scope>
    <source>
        <strain evidence="9 10">Bin4</strain>
    </source>
</reference>
<dbReference type="PANTHER" id="PTHR30193:SF37">
    <property type="entry name" value="INNER MEMBRANE ABC TRANSPORTER PERMEASE PROTEIN YCJO"/>
    <property type="match status" value="1"/>
</dbReference>
<dbReference type="PROSITE" id="PS50928">
    <property type="entry name" value="ABC_TM1"/>
    <property type="match status" value="1"/>
</dbReference>
<feature type="transmembrane region" description="Helical" evidence="7">
    <location>
        <begin position="103"/>
        <end position="124"/>
    </location>
</feature>
<evidence type="ECO:0000256" key="1">
    <source>
        <dbReference type="ARBA" id="ARBA00004651"/>
    </source>
</evidence>
<comment type="subcellular location">
    <subcellularLocation>
        <location evidence="1 7">Cell membrane</location>
        <topology evidence="1 7">Multi-pass membrane protein</topology>
    </subcellularLocation>
</comment>
<evidence type="ECO:0000256" key="5">
    <source>
        <dbReference type="ARBA" id="ARBA00022989"/>
    </source>
</evidence>
<keyword evidence="5 7" id="KW-1133">Transmembrane helix</keyword>
<protein>
    <recommendedName>
        <fullName evidence="8">ABC transmembrane type-1 domain-containing protein</fullName>
    </recommendedName>
</protein>
<feature type="transmembrane region" description="Helical" evidence="7">
    <location>
        <begin position="69"/>
        <end position="91"/>
    </location>
</feature>
<dbReference type="PATRIC" id="fig|1218492.5.peg.561"/>
<dbReference type="CDD" id="cd06261">
    <property type="entry name" value="TM_PBP2"/>
    <property type="match status" value="1"/>
</dbReference>
<keyword evidence="4 7" id="KW-0812">Transmembrane</keyword>
<feature type="transmembrane region" description="Helical" evidence="7">
    <location>
        <begin position="261"/>
        <end position="286"/>
    </location>
</feature>
<feature type="transmembrane region" description="Helical" evidence="7">
    <location>
        <begin position="144"/>
        <end position="173"/>
    </location>
</feature>
<accession>A0A0F4LWA7</accession>
<dbReference type="HOGENOM" id="CLU_926837_0_0_9"/>
<evidence type="ECO:0000256" key="3">
    <source>
        <dbReference type="ARBA" id="ARBA00022475"/>
    </source>
</evidence>
<keyword evidence="6 7" id="KW-0472">Membrane</keyword>